<dbReference type="GeneID" id="106821271"/>
<dbReference type="RefSeq" id="XP_014681499.1">
    <property type="nucleotide sequence ID" value="XM_014826013.1"/>
</dbReference>
<dbReference type="PANTHER" id="PTHR20967:SF0">
    <property type="entry name" value="PROHORMONE-4"/>
    <property type="match status" value="1"/>
</dbReference>
<evidence type="ECO:0000256" key="1">
    <source>
        <dbReference type="ARBA" id="ARBA00023157"/>
    </source>
</evidence>
<dbReference type="SUPFAM" id="SSF57424">
    <property type="entry name" value="LDL receptor-like module"/>
    <property type="match status" value="1"/>
</dbReference>
<dbReference type="Pfam" id="PF00057">
    <property type="entry name" value="Ldl_recept_a"/>
    <property type="match status" value="1"/>
</dbReference>
<accession>A0ABM1FAM8</accession>
<dbReference type="Proteomes" id="UP000695022">
    <property type="component" value="Unplaced"/>
</dbReference>
<proteinExistence type="predicted"/>
<dbReference type="Gene3D" id="4.10.400.10">
    <property type="entry name" value="Low-density Lipoprotein Receptor"/>
    <property type="match status" value="1"/>
</dbReference>
<dbReference type="CDD" id="cd00112">
    <property type="entry name" value="LDLa"/>
    <property type="match status" value="1"/>
</dbReference>
<protein>
    <submittedName>
        <fullName evidence="4">IDLSRF-like peptide</fullName>
    </submittedName>
</protein>
<keyword evidence="1" id="KW-1015">Disulfide bond</keyword>
<keyword evidence="3" id="KW-1185">Reference proteome</keyword>
<evidence type="ECO:0000313" key="4">
    <source>
        <dbReference type="RefSeq" id="XP_014681499.1"/>
    </source>
</evidence>
<dbReference type="PANTHER" id="PTHR20967">
    <property type="entry name" value="PROHORMONE-4"/>
    <property type="match status" value="1"/>
</dbReference>
<organism evidence="3 4">
    <name type="scientific">Priapulus caudatus</name>
    <name type="common">Priapulid worm</name>
    <dbReference type="NCBI Taxonomy" id="37621"/>
    <lineage>
        <taxon>Eukaryota</taxon>
        <taxon>Metazoa</taxon>
        <taxon>Ecdysozoa</taxon>
        <taxon>Scalidophora</taxon>
        <taxon>Priapulida</taxon>
        <taxon>Priapulimorpha</taxon>
        <taxon>Priapulimorphida</taxon>
        <taxon>Priapulidae</taxon>
        <taxon>Priapulus</taxon>
    </lineage>
</organism>
<gene>
    <name evidence="4" type="primary">LOC106821271</name>
</gene>
<dbReference type="InterPro" id="IPR002172">
    <property type="entry name" value="LDrepeatLR_classA_rpt"/>
</dbReference>
<dbReference type="InterPro" id="IPR053103">
    <property type="entry name" value="IDLSRF-like_peptide"/>
</dbReference>
<reference evidence="4" key="1">
    <citation type="submission" date="2025-08" db="UniProtKB">
        <authorList>
            <consortium name="RefSeq"/>
        </authorList>
    </citation>
    <scope>IDENTIFICATION</scope>
</reference>
<evidence type="ECO:0000256" key="2">
    <source>
        <dbReference type="PROSITE-ProRule" id="PRU00124"/>
    </source>
</evidence>
<sequence>MFNRYCNFIKPAMQSGVVFGLLLLVTTANAIDLGRLYHHRNGIAKKSFDNLLNMYRQSYAEGKRGDGTFGCPPIKPFSCPGNSEVCLPLQYICDGSPDCPDGYDEGIKLCTAALRPPVDEIVDFLRHLVQQNGIEFLTKLFGEKAEVALEAHGGVEKVAVALSESKTAEDFGHVMHLLTSDIQHLREVMLAVENGNTKLLLEMGIQASAIGDVKFFLDKLVETGFLNRS</sequence>
<dbReference type="InterPro" id="IPR036055">
    <property type="entry name" value="LDL_receptor-like_sf"/>
</dbReference>
<evidence type="ECO:0000313" key="3">
    <source>
        <dbReference type="Proteomes" id="UP000695022"/>
    </source>
</evidence>
<dbReference type="SMART" id="SM00192">
    <property type="entry name" value="LDLa"/>
    <property type="match status" value="1"/>
</dbReference>
<name>A0ABM1FAM8_PRICU</name>
<dbReference type="PROSITE" id="PS50068">
    <property type="entry name" value="LDLRA_2"/>
    <property type="match status" value="1"/>
</dbReference>
<comment type="caution">
    <text evidence="2">Lacks conserved residue(s) required for the propagation of feature annotation.</text>
</comment>